<geneLocation type="plasmid" evidence="7 8">
    <name>unnamed5</name>
</geneLocation>
<dbReference type="InterPro" id="IPR001789">
    <property type="entry name" value="Sig_transdc_resp-reg_receiver"/>
</dbReference>
<feature type="domain" description="Histidine kinase" evidence="5">
    <location>
        <begin position="177"/>
        <end position="409"/>
    </location>
</feature>
<dbReference type="PANTHER" id="PTHR43547">
    <property type="entry name" value="TWO-COMPONENT HISTIDINE KINASE"/>
    <property type="match status" value="1"/>
</dbReference>
<keyword evidence="7" id="KW-0808">Transferase</keyword>
<reference evidence="7" key="1">
    <citation type="submission" date="2021-03" db="EMBL/GenBank/DDBJ databases">
        <title>Complete Genome of Pseudoalteromonas xiamenensis STKMTI.2, a new potential marine bacterium producing anti-Vibrio compounds.</title>
        <authorList>
            <person name="Handayani D.P."/>
            <person name="Isnansetyo A."/>
            <person name="Istiqomah I."/>
            <person name="Jumina J."/>
        </authorList>
    </citation>
    <scope>NUCLEOTIDE SEQUENCE</scope>
    <source>
        <strain evidence="7">STKMTI.2</strain>
        <plasmid evidence="7">unnamed5</plasmid>
    </source>
</reference>
<evidence type="ECO:0000256" key="2">
    <source>
        <dbReference type="ARBA" id="ARBA00012438"/>
    </source>
</evidence>
<dbReference type="PROSITE" id="PS50110">
    <property type="entry name" value="RESPONSE_REGULATORY"/>
    <property type="match status" value="1"/>
</dbReference>
<dbReference type="SUPFAM" id="SSF52172">
    <property type="entry name" value="CheY-like"/>
    <property type="match status" value="1"/>
</dbReference>
<dbReference type="InterPro" id="IPR004358">
    <property type="entry name" value="Sig_transdc_His_kin-like_C"/>
</dbReference>
<keyword evidence="8" id="KW-1185">Reference proteome</keyword>
<dbReference type="Pfam" id="PF00072">
    <property type="entry name" value="Response_reg"/>
    <property type="match status" value="1"/>
</dbReference>
<evidence type="ECO:0000256" key="1">
    <source>
        <dbReference type="ARBA" id="ARBA00000085"/>
    </source>
</evidence>
<feature type="modified residue" description="4-aspartylphosphate" evidence="4">
    <location>
        <position position="61"/>
    </location>
</feature>
<dbReference type="PROSITE" id="PS50109">
    <property type="entry name" value="HIS_KIN"/>
    <property type="match status" value="1"/>
</dbReference>
<keyword evidence="7" id="KW-0418">Kinase</keyword>
<keyword evidence="7" id="KW-0614">Plasmid</keyword>
<accession>A0A975HMS3</accession>
<dbReference type="InterPro" id="IPR036890">
    <property type="entry name" value="HATPase_C_sf"/>
</dbReference>
<protein>
    <recommendedName>
        <fullName evidence="2">histidine kinase</fullName>
        <ecNumber evidence="2">2.7.13.3</ecNumber>
    </recommendedName>
</protein>
<dbReference type="SMART" id="SM00387">
    <property type="entry name" value="HATPase_c"/>
    <property type="match status" value="1"/>
</dbReference>
<dbReference type="EMBL" id="CP072135">
    <property type="protein sequence ID" value="QTH73287.1"/>
    <property type="molecule type" value="Genomic_DNA"/>
</dbReference>
<keyword evidence="3 4" id="KW-0597">Phosphoprotein</keyword>
<dbReference type="PRINTS" id="PR00344">
    <property type="entry name" value="BCTRLSENSOR"/>
</dbReference>
<dbReference type="Gene3D" id="3.30.565.10">
    <property type="entry name" value="Histidine kinase-like ATPase, C-terminal domain"/>
    <property type="match status" value="1"/>
</dbReference>
<dbReference type="InterPro" id="IPR003594">
    <property type="entry name" value="HATPase_dom"/>
</dbReference>
<evidence type="ECO:0000259" key="5">
    <source>
        <dbReference type="PROSITE" id="PS50109"/>
    </source>
</evidence>
<dbReference type="KEGG" id="pxi:J5O05_21170"/>
<organism evidence="7 8">
    <name type="scientific">Pseudoalteromonas xiamenensis</name>
    <dbReference type="NCBI Taxonomy" id="882626"/>
    <lineage>
        <taxon>Bacteria</taxon>
        <taxon>Pseudomonadati</taxon>
        <taxon>Pseudomonadota</taxon>
        <taxon>Gammaproteobacteria</taxon>
        <taxon>Alteromonadales</taxon>
        <taxon>Pseudoalteromonadaceae</taxon>
        <taxon>Pseudoalteromonas</taxon>
    </lineage>
</organism>
<dbReference type="InterPro" id="IPR011006">
    <property type="entry name" value="CheY-like_superfamily"/>
</dbReference>
<dbReference type="InterPro" id="IPR005467">
    <property type="entry name" value="His_kinase_dom"/>
</dbReference>
<sequence>MSKSPIKLDGSKILVVDDKKENLELMTNILEAEGYEVAFALNGEKAIQVATLFQPELILLDVMMPGIDGFETCRRMKGLLDVKEIPVIFVTAKTQIADIVEAFTSGAVDYVTKPIRQEELLARVSTHLQLRKLVVLRDELISQLRDYNIELATLSELKSAQLEESERMSHLAEIVGEMSHELGTPLGITNTAISSMKDKLDALEIAFGQQQLNKESLTDFITYGQECLRLVGSSMSYANKLVASFKDIVVGEFNETIIDINLATFLEDIELILTPKLKRSPHTLTIDCPKDIIMHTMSGALSQVLINLINNSLLHAFEPNSQGTIRIQVETSGVKNVLFSIEDNGRGIEQSIMDKVFDKYFTTKSGDGGSGLGLFIVKKLVEDKLGGVMSMYSKLDEGTGFKLELPMHLDYVPTN</sequence>
<dbReference type="RefSeq" id="WP_208844906.1">
    <property type="nucleotide sequence ID" value="NZ_CP072135.1"/>
</dbReference>
<dbReference type="CDD" id="cd19920">
    <property type="entry name" value="REC_PA4781-like"/>
    <property type="match status" value="1"/>
</dbReference>
<dbReference type="SMART" id="SM00448">
    <property type="entry name" value="REC"/>
    <property type="match status" value="1"/>
</dbReference>
<dbReference type="Proteomes" id="UP000664904">
    <property type="component" value="Plasmid unnamed5"/>
</dbReference>
<proteinExistence type="predicted"/>
<dbReference type="Gene3D" id="1.10.287.130">
    <property type="match status" value="1"/>
</dbReference>
<dbReference type="Gene3D" id="3.40.50.2300">
    <property type="match status" value="1"/>
</dbReference>
<dbReference type="SUPFAM" id="SSF55874">
    <property type="entry name" value="ATPase domain of HSP90 chaperone/DNA topoisomerase II/histidine kinase"/>
    <property type="match status" value="1"/>
</dbReference>
<evidence type="ECO:0000313" key="7">
    <source>
        <dbReference type="EMBL" id="QTH73287.1"/>
    </source>
</evidence>
<dbReference type="Pfam" id="PF02518">
    <property type="entry name" value="HATPase_c"/>
    <property type="match status" value="1"/>
</dbReference>
<gene>
    <name evidence="7" type="ORF">J5O05_21170</name>
</gene>
<evidence type="ECO:0000256" key="4">
    <source>
        <dbReference type="PROSITE-ProRule" id="PRU00169"/>
    </source>
</evidence>
<dbReference type="GO" id="GO:0000155">
    <property type="term" value="F:phosphorelay sensor kinase activity"/>
    <property type="evidence" value="ECO:0007669"/>
    <property type="project" value="TreeGrafter"/>
</dbReference>
<feature type="domain" description="Response regulatory" evidence="6">
    <location>
        <begin position="12"/>
        <end position="128"/>
    </location>
</feature>
<comment type="catalytic activity">
    <reaction evidence="1">
        <text>ATP + protein L-histidine = ADP + protein N-phospho-L-histidine.</text>
        <dbReference type="EC" id="2.7.13.3"/>
    </reaction>
</comment>
<name>A0A975HMS3_9GAMM</name>
<dbReference type="AlphaFoldDB" id="A0A975HMS3"/>
<dbReference type="EC" id="2.7.13.3" evidence="2"/>
<evidence type="ECO:0000256" key="3">
    <source>
        <dbReference type="ARBA" id="ARBA00022553"/>
    </source>
</evidence>
<evidence type="ECO:0000259" key="6">
    <source>
        <dbReference type="PROSITE" id="PS50110"/>
    </source>
</evidence>
<evidence type="ECO:0000313" key="8">
    <source>
        <dbReference type="Proteomes" id="UP000664904"/>
    </source>
</evidence>
<dbReference type="PANTHER" id="PTHR43547:SF2">
    <property type="entry name" value="HYBRID SIGNAL TRANSDUCTION HISTIDINE KINASE C"/>
    <property type="match status" value="1"/>
</dbReference>